<dbReference type="EMBL" id="JBHSFH010000010">
    <property type="protein sequence ID" value="MFC4496433.1"/>
    <property type="molecule type" value="Genomic_DNA"/>
</dbReference>
<dbReference type="InterPro" id="IPR052543">
    <property type="entry name" value="HTH_Metal-responsive_Reg"/>
</dbReference>
<protein>
    <submittedName>
        <fullName evidence="3">Winged helix-turn-helix domain-containing protein</fullName>
    </submittedName>
</protein>
<dbReference type="Proteomes" id="UP001595997">
    <property type="component" value="Unassembled WGS sequence"/>
</dbReference>
<dbReference type="PANTHER" id="PTHR39168:SF1">
    <property type="entry name" value="TRANSCRIPTIONAL REGULATORY PROTEIN"/>
    <property type="match status" value="1"/>
</dbReference>
<evidence type="ECO:0000313" key="4">
    <source>
        <dbReference type="Proteomes" id="UP001595997"/>
    </source>
</evidence>
<proteinExistence type="predicted"/>
<evidence type="ECO:0000256" key="1">
    <source>
        <dbReference type="SAM" id="MobiDB-lite"/>
    </source>
</evidence>
<dbReference type="InterPro" id="IPR036388">
    <property type="entry name" value="WH-like_DNA-bd_sf"/>
</dbReference>
<dbReference type="InterPro" id="IPR001845">
    <property type="entry name" value="HTH_ArsR_DNA-bd_dom"/>
</dbReference>
<reference evidence="4" key="1">
    <citation type="journal article" date="2019" name="Int. J. Syst. Evol. Microbiol.">
        <title>The Global Catalogue of Microorganisms (GCM) 10K type strain sequencing project: providing services to taxonomists for standard genome sequencing and annotation.</title>
        <authorList>
            <consortium name="The Broad Institute Genomics Platform"/>
            <consortium name="The Broad Institute Genome Sequencing Center for Infectious Disease"/>
            <person name="Wu L."/>
            <person name="Ma J."/>
        </authorList>
    </citation>
    <scope>NUCLEOTIDE SEQUENCE [LARGE SCALE GENOMIC DNA]</scope>
    <source>
        <strain evidence="4">CGMCC 4.7357</strain>
    </source>
</reference>
<evidence type="ECO:0000259" key="2">
    <source>
        <dbReference type="PROSITE" id="PS50987"/>
    </source>
</evidence>
<keyword evidence="4" id="KW-1185">Reference proteome</keyword>
<dbReference type="SUPFAM" id="SSF46785">
    <property type="entry name" value="Winged helix' DNA-binding domain"/>
    <property type="match status" value="1"/>
</dbReference>
<sequence>MNRTRRPGRTPVEPLVPPGRDGRQLAALAGLLADGTRASVCLALLDGRAWTAGELARAVGVTPATVSTHLDKLVAGELLTEVRQGRHRYVRLAGPETAQLVEDLSVRAGPPPRPHSLRSASAGAAMARARTCYDHLAGALGVALTDALLERGLLQQSTGFAVTEAGVAWFAELGMDLSVRPGNRRPMARSCLDWTERRPHLAGTAGAALCAYALRSGWCERVGSRRALRVTNRGRDAMAELFGIDAGTVAAAGEPA</sequence>
<gene>
    <name evidence="3" type="ORF">ACFPA8_20100</name>
</gene>
<dbReference type="InterPro" id="IPR036390">
    <property type="entry name" value="WH_DNA-bd_sf"/>
</dbReference>
<dbReference type="CDD" id="cd00090">
    <property type="entry name" value="HTH_ARSR"/>
    <property type="match status" value="1"/>
</dbReference>
<dbReference type="RefSeq" id="WP_386450412.1">
    <property type="nucleotide sequence ID" value="NZ_JBHSFH010000010.1"/>
</dbReference>
<feature type="region of interest" description="Disordered" evidence="1">
    <location>
        <begin position="1"/>
        <end position="20"/>
    </location>
</feature>
<accession>A0ABV9A946</accession>
<dbReference type="Pfam" id="PF12840">
    <property type="entry name" value="HTH_20"/>
    <property type="match status" value="1"/>
</dbReference>
<comment type="caution">
    <text evidence="3">The sequence shown here is derived from an EMBL/GenBank/DDBJ whole genome shotgun (WGS) entry which is preliminary data.</text>
</comment>
<organism evidence="3 4">
    <name type="scientific">Streptomyces ovatisporus</name>
    <dbReference type="NCBI Taxonomy" id="1128682"/>
    <lineage>
        <taxon>Bacteria</taxon>
        <taxon>Bacillati</taxon>
        <taxon>Actinomycetota</taxon>
        <taxon>Actinomycetes</taxon>
        <taxon>Kitasatosporales</taxon>
        <taxon>Streptomycetaceae</taxon>
        <taxon>Streptomyces</taxon>
    </lineage>
</organism>
<feature type="domain" description="HTH arsR-type" evidence="2">
    <location>
        <begin position="17"/>
        <end position="112"/>
    </location>
</feature>
<dbReference type="InterPro" id="IPR011991">
    <property type="entry name" value="ArsR-like_HTH"/>
</dbReference>
<name>A0ABV9A946_9ACTN</name>
<dbReference type="Gene3D" id="1.10.10.10">
    <property type="entry name" value="Winged helix-like DNA-binding domain superfamily/Winged helix DNA-binding domain"/>
    <property type="match status" value="1"/>
</dbReference>
<dbReference type="PROSITE" id="PS50987">
    <property type="entry name" value="HTH_ARSR_2"/>
    <property type="match status" value="1"/>
</dbReference>
<dbReference type="PANTHER" id="PTHR39168">
    <property type="entry name" value="TRANSCRIPTIONAL REGULATOR-RELATED"/>
    <property type="match status" value="1"/>
</dbReference>
<dbReference type="SMART" id="SM00418">
    <property type="entry name" value="HTH_ARSR"/>
    <property type="match status" value="1"/>
</dbReference>
<evidence type="ECO:0000313" key="3">
    <source>
        <dbReference type="EMBL" id="MFC4496433.1"/>
    </source>
</evidence>